<dbReference type="OrthoDB" id="7700551at2759"/>
<evidence type="ECO:0008006" key="3">
    <source>
        <dbReference type="Google" id="ProtNLM"/>
    </source>
</evidence>
<dbReference type="Proteomes" id="UP000215335">
    <property type="component" value="Unassembled WGS sequence"/>
</dbReference>
<dbReference type="PANTHER" id="PTHR33053:SF9">
    <property type="entry name" value="AGAP000105-PA"/>
    <property type="match status" value="1"/>
</dbReference>
<proteinExistence type="predicted"/>
<comment type="caution">
    <text evidence="1">The sequence shown here is derived from an EMBL/GenBank/DDBJ whole genome shotgun (WGS) entry which is preliminary data.</text>
</comment>
<gene>
    <name evidence="1" type="ORF">TSAR_005879</name>
</gene>
<protein>
    <recommendedName>
        <fullName evidence="3">Transposase domain-containing protein</fullName>
    </recommendedName>
</protein>
<accession>A0A232ELZ1</accession>
<dbReference type="AlphaFoldDB" id="A0A232ELZ1"/>
<organism evidence="1 2">
    <name type="scientific">Trichomalopsis sarcophagae</name>
    <dbReference type="NCBI Taxonomy" id="543379"/>
    <lineage>
        <taxon>Eukaryota</taxon>
        <taxon>Metazoa</taxon>
        <taxon>Ecdysozoa</taxon>
        <taxon>Arthropoda</taxon>
        <taxon>Hexapoda</taxon>
        <taxon>Insecta</taxon>
        <taxon>Pterygota</taxon>
        <taxon>Neoptera</taxon>
        <taxon>Endopterygota</taxon>
        <taxon>Hymenoptera</taxon>
        <taxon>Apocrita</taxon>
        <taxon>Proctotrupomorpha</taxon>
        <taxon>Chalcidoidea</taxon>
        <taxon>Pteromalidae</taxon>
        <taxon>Pteromalinae</taxon>
        <taxon>Trichomalopsis</taxon>
    </lineage>
</organism>
<reference evidence="1 2" key="1">
    <citation type="journal article" date="2017" name="Curr. Biol.">
        <title>The Evolution of Venom by Co-option of Single-Copy Genes.</title>
        <authorList>
            <person name="Martinson E.O."/>
            <person name="Mrinalini"/>
            <person name="Kelkar Y.D."/>
            <person name="Chang C.H."/>
            <person name="Werren J.H."/>
        </authorList>
    </citation>
    <scope>NUCLEOTIDE SEQUENCE [LARGE SCALE GENOMIC DNA]</scope>
    <source>
        <strain evidence="1 2">Alberta</strain>
        <tissue evidence="1">Whole body</tissue>
    </source>
</reference>
<dbReference type="STRING" id="543379.A0A232ELZ1"/>
<keyword evidence="2" id="KW-1185">Reference proteome</keyword>
<name>A0A232ELZ1_9HYME</name>
<evidence type="ECO:0000313" key="1">
    <source>
        <dbReference type="EMBL" id="OXU19338.1"/>
    </source>
</evidence>
<dbReference type="EMBL" id="NNAY01003490">
    <property type="protein sequence ID" value="OXU19338.1"/>
    <property type="molecule type" value="Genomic_DNA"/>
</dbReference>
<sequence>MSSERTIRRRVSELKQLFNEEITRCLNKFKNTSESNIDVSKSIETSKPHDGVIPQVNPALNAMCLMNTLQIKRRTSLDQLIANQFKRPKVEAVENRVQIQNEIIDKNLVKNEEVEFNNIHRPNEREEKNSEYRFNLKDYLQNISNEESGDESGDSEEEFLAVEDEKKIKFVNEIRELCLKYIHIITHEYVEELISKLRKETGAPFPKTARTFFKTPRIIETRKMGSGDYCYYGLESAITSFINMYVNKGIDVDCIKLLVGIDGAPLAVSSEKGLWIVSCSENILKLVEVLSIYHGEDKPTDVNEFLKQFQEEITFFIKNGIDYKNKHYSVTFEQLVCDAPAKEYVLCVKYHSGYYSCSKCTIEGEYDGAVHFPGEMCTLRTDEKMKNRQYNDSFGDDYQKTGETILKDIPNFGLVTNVVLDYMHLICLGVMLKLIELWTKSVLCESDITKISEKLHNLKDFVPSDFCRNPRQFKKIRRLWKATELRQFLLYTGPVVLLNILPAELYVHFLYLNVATSILVNPILYKSNDYLNYADELLKCFVHDFAVHYGRKNVTFNVHNLLHIVADARRFGPLDDFSAFRFENLIRKVKQLVRNGNQPLVQIGKRLAEIKSCKVYSDENDFKFDLSMYQPMQEIKVFIKKSIRIDCRNKSNDTVLLNNGIYIQCHYFIKDKNNELKVVGSVLKVVDNFYKDHLENASDKLHIKIVRISKTAQHTTYSAESILAKVCKFPLEIENIFVVIPLIHTYCN</sequence>
<dbReference type="PANTHER" id="PTHR33053">
    <property type="entry name" value="PROTEIN, PUTATIVE-RELATED"/>
    <property type="match status" value="1"/>
</dbReference>
<evidence type="ECO:0000313" key="2">
    <source>
        <dbReference type="Proteomes" id="UP000215335"/>
    </source>
</evidence>